<proteinExistence type="inferred from homology"/>
<name>A0A8C0LJY7_CANLU</name>
<gene>
    <name evidence="8" type="primary">PRRT1B</name>
</gene>
<dbReference type="PANTHER" id="PTHR14948">
    <property type="entry name" value="NG5"/>
    <property type="match status" value="1"/>
</dbReference>
<keyword evidence="9" id="KW-1185">Reference proteome</keyword>
<keyword evidence="3 7" id="KW-0812">Transmembrane</keyword>
<organism evidence="8 9">
    <name type="scientific">Canis lupus dingo</name>
    <name type="common">dingo</name>
    <dbReference type="NCBI Taxonomy" id="286419"/>
    <lineage>
        <taxon>Eukaryota</taxon>
        <taxon>Metazoa</taxon>
        <taxon>Chordata</taxon>
        <taxon>Craniata</taxon>
        <taxon>Vertebrata</taxon>
        <taxon>Euteleostomi</taxon>
        <taxon>Mammalia</taxon>
        <taxon>Eutheria</taxon>
        <taxon>Laurasiatheria</taxon>
        <taxon>Carnivora</taxon>
        <taxon>Caniformia</taxon>
        <taxon>Canidae</taxon>
        <taxon>Canis</taxon>
    </lineage>
</organism>
<reference evidence="8" key="2">
    <citation type="submission" date="2025-09" db="UniProtKB">
        <authorList>
            <consortium name="Ensembl"/>
        </authorList>
    </citation>
    <scope>IDENTIFICATION</scope>
</reference>
<dbReference type="InterPro" id="IPR007593">
    <property type="entry name" value="CD225/Dispanin_fam"/>
</dbReference>
<evidence type="ECO:0000256" key="3">
    <source>
        <dbReference type="ARBA" id="ARBA00022692"/>
    </source>
</evidence>
<dbReference type="Ensembl" id="ENSCAFT00020036205.1">
    <property type="protein sequence ID" value="ENSCAFP00020031349.1"/>
    <property type="gene ID" value="ENSCAFG00020024468.1"/>
</dbReference>
<evidence type="ECO:0000256" key="2">
    <source>
        <dbReference type="ARBA" id="ARBA00006843"/>
    </source>
</evidence>
<feature type="compositionally biased region" description="Low complexity" evidence="6">
    <location>
        <begin position="21"/>
        <end position="34"/>
    </location>
</feature>
<feature type="compositionally biased region" description="Basic and acidic residues" evidence="6">
    <location>
        <begin position="35"/>
        <end position="44"/>
    </location>
</feature>
<dbReference type="InterPro" id="IPR051423">
    <property type="entry name" value="CD225/Dispanin"/>
</dbReference>
<feature type="region of interest" description="Disordered" evidence="6">
    <location>
        <begin position="1"/>
        <end position="104"/>
    </location>
</feature>
<comment type="similarity">
    <text evidence="2">Belongs to the CD225/Dispanin family.</text>
</comment>
<protein>
    <submittedName>
        <fullName evidence="8">Proline rich transmembrane protein 1B</fullName>
    </submittedName>
</protein>
<sequence length="262" mass="26840">MDAGADAKGGGGPASPEDPRSPALPQLPQLPRRPQLLDEDRGPSEEAAADGGSSPAPEDPPADAQAEASSSAPQTQATGEAPQGPKAAAGGVPNIGFVGEPPPYAPPDPKAVHLLYPPFPQGPVLFQPGPSAQALYPPPPAAPLYPAPAAPPLFTPFPVYNSPVAGMPAPTAVEHRPLPKDYMMESVLVTLFCCLLTGLIAIVYSHEVGGGPQRPCPSPWGSQEGARNWGISAQLSVEPLGWPLLPSPVCSVPLEIYSGTFG</sequence>
<accession>A0A8C0LJY7</accession>
<feature type="compositionally biased region" description="Low complexity" evidence="6">
    <location>
        <begin position="62"/>
        <end position="78"/>
    </location>
</feature>
<evidence type="ECO:0000256" key="1">
    <source>
        <dbReference type="ARBA" id="ARBA00004370"/>
    </source>
</evidence>
<evidence type="ECO:0000256" key="5">
    <source>
        <dbReference type="ARBA" id="ARBA00023136"/>
    </source>
</evidence>
<evidence type="ECO:0000256" key="4">
    <source>
        <dbReference type="ARBA" id="ARBA00022989"/>
    </source>
</evidence>
<dbReference type="PANTHER" id="PTHR14948:SF18">
    <property type="entry name" value="PROLINE RICH TRANSMEMBRANE PROTEIN 1B"/>
    <property type="match status" value="1"/>
</dbReference>
<keyword evidence="5 7" id="KW-0472">Membrane</keyword>
<dbReference type="AlphaFoldDB" id="A0A8C0LJY7"/>
<reference evidence="8" key="1">
    <citation type="submission" date="2025-08" db="UniProtKB">
        <authorList>
            <consortium name="Ensembl"/>
        </authorList>
    </citation>
    <scope>IDENTIFICATION</scope>
</reference>
<dbReference type="Proteomes" id="UP000694391">
    <property type="component" value="Unplaced"/>
</dbReference>
<keyword evidence="4 7" id="KW-1133">Transmembrane helix</keyword>
<feature type="transmembrane region" description="Helical" evidence="7">
    <location>
        <begin position="186"/>
        <end position="206"/>
    </location>
</feature>
<comment type="subcellular location">
    <subcellularLocation>
        <location evidence="1">Membrane</location>
    </subcellularLocation>
</comment>
<dbReference type="Pfam" id="PF04505">
    <property type="entry name" value="CD225"/>
    <property type="match status" value="1"/>
</dbReference>
<dbReference type="GeneTree" id="ENSGT00940000163383"/>
<dbReference type="GO" id="GO:0016020">
    <property type="term" value="C:membrane"/>
    <property type="evidence" value="ECO:0007669"/>
    <property type="project" value="UniProtKB-SubCell"/>
</dbReference>
<evidence type="ECO:0000256" key="6">
    <source>
        <dbReference type="SAM" id="MobiDB-lite"/>
    </source>
</evidence>
<evidence type="ECO:0000313" key="8">
    <source>
        <dbReference type="Ensembl" id="ENSCAFP00020031349.1"/>
    </source>
</evidence>
<evidence type="ECO:0000256" key="7">
    <source>
        <dbReference type="SAM" id="Phobius"/>
    </source>
</evidence>
<evidence type="ECO:0000313" key="9">
    <source>
        <dbReference type="Proteomes" id="UP000694391"/>
    </source>
</evidence>